<feature type="chain" id="PRO_5021807791" description="Outer membrane lipoprotein-sorting protein" evidence="2">
    <location>
        <begin position="22"/>
        <end position="295"/>
    </location>
</feature>
<feature type="region of interest" description="Disordered" evidence="1">
    <location>
        <begin position="98"/>
        <end position="127"/>
    </location>
</feature>
<dbReference type="Proteomes" id="UP000319771">
    <property type="component" value="Unassembled WGS sequence"/>
</dbReference>
<dbReference type="Gene3D" id="2.50.20.10">
    <property type="entry name" value="Lipoprotein localisation LolA/LolB/LppX"/>
    <property type="match status" value="1"/>
</dbReference>
<comment type="caution">
    <text evidence="3">The sequence shown here is derived from an EMBL/GenBank/DDBJ whole genome shotgun (WGS) entry which is preliminary data.</text>
</comment>
<evidence type="ECO:0000256" key="1">
    <source>
        <dbReference type="SAM" id="MobiDB-lite"/>
    </source>
</evidence>
<keyword evidence="2" id="KW-0732">Signal</keyword>
<evidence type="ECO:0000313" key="4">
    <source>
        <dbReference type="Proteomes" id="UP000319771"/>
    </source>
</evidence>
<feature type="compositionally biased region" description="Basic and acidic residues" evidence="1">
    <location>
        <begin position="101"/>
        <end position="117"/>
    </location>
</feature>
<dbReference type="AlphaFoldDB" id="A0A538U2F7"/>
<feature type="signal peptide" evidence="2">
    <location>
        <begin position="1"/>
        <end position="21"/>
    </location>
</feature>
<sequence>MLRKMLMGIVMLALLAPIASAQTVDELLAKHFEAKGGLAKIKAVKSMRMTGKMVLSQGIEIPVVMYEKRPKSFRMEFSFQGMQGIQAYDGKNAWGVSPMSGKKDPEAMDAEGTKQAEEQSDMDGPLVDYKDKGNTVELIGKEPVEGADAYKLKVTLKGGDVRYVYLDAETYLEIKTEAKRTIRGTEVESESYMSDFKEVNGLMIPFAVEQGAKGQPQRQKIVIEKVETDPEISDSLFVMPAAAAAADSTQPATPAAKAAADPKTPVTADKTTAVTGKPMAAPADSTKTGSKKKKK</sequence>
<organism evidence="3 4">
    <name type="scientific">Eiseniibacteriota bacterium</name>
    <dbReference type="NCBI Taxonomy" id="2212470"/>
    <lineage>
        <taxon>Bacteria</taxon>
        <taxon>Candidatus Eiseniibacteriota</taxon>
    </lineage>
</organism>
<reference evidence="3 4" key="1">
    <citation type="journal article" date="2019" name="Nat. Microbiol.">
        <title>Mediterranean grassland soil C-N compound turnover is dependent on rainfall and depth, and is mediated by genomically divergent microorganisms.</title>
        <authorList>
            <person name="Diamond S."/>
            <person name="Andeer P.F."/>
            <person name="Li Z."/>
            <person name="Crits-Christoph A."/>
            <person name="Burstein D."/>
            <person name="Anantharaman K."/>
            <person name="Lane K.R."/>
            <person name="Thomas B.C."/>
            <person name="Pan C."/>
            <person name="Northen T.R."/>
            <person name="Banfield J.F."/>
        </authorList>
    </citation>
    <scope>NUCLEOTIDE SEQUENCE [LARGE SCALE GENOMIC DNA]</scope>
    <source>
        <strain evidence="3">WS_11</strain>
    </source>
</reference>
<evidence type="ECO:0000256" key="2">
    <source>
        <dbReference type="SAM" id="SignalP"/>
    </source>
</evidence>
<feature type="compositionally biased region" description="Low complexity" evidence="1">
    <location>
        <begin position="247"/>
        <end position="269"/>
    </location>
</feature>
<proteinExistence type="predicted"/>
<accession>A0A538U2F7</accession>
<protein>
    <recommendedName>
        <fullName evidence="5">Outer membrane lipoprotein-sorting protein</fullName>
    </recommendedName>
</protein>
<evidence type="ECO:0000313" key="3">
    <source>
        <dbReference type="EMBL" id="TMQ70085.1"/>
    </source>
</evidence>
<feature type="region of interest" description="Disordered" evidence="1">
    <location>
        <begin position="247"/>
        <end position="295"/>
    </location>
</feature>
<evidence type="ECO:0008006" key="5">
    <source>
        <dbReference type="Google" id="ProtNLM"/>
    </source>
</evidence>
<gene>
    <name evidence="3" type="ORF">E6K81_13420</name>
</gene>
<dbReference type="EMBL" id="VBPB01000251">
    <property type="protein sequence ID" value="TMQ70085.1"/>
    <property type="molecule type" value="Genomic_DNA"/>
</dbReference>
<name>A0A538U2F7_UNCEI</name>